<keyword evidence="1" id="KW-1133">Transmembrane helix</keyword>
<dbReference type="Proteomes" id="UP001358586">
    <property type="component" value="Chromosome 9"/>
</dbReference>
<evidence type="ECO:0000313" key="2">
    <source>
        <dbReference type="EMBL" id="KAK5802555.1"/>
    </source>
</evidence>
<comment type="caution">
    <text evidence="2">The sequence shown here is derived from an EMBL/GenBank/DDBJ whole genome shotgun (WGS) entry which is preliminary data.</text>
</comment>
<organism evidence="2 3">
    <name type="scientific">Gossypium arboreum</name>
    <name type="common">Tree cotton</name>
    <name type="synonym">Gossypium nanking</name>
    <dbReference type="NCBI Taxonomy" id="29729"/>
    <lineage>
        <taxon>Eukaryota</taxon>
        <taxon>Viridiplantae</taxon>
        <taxon>Streptophyta</taxon>
        <taxon>Embryophyta</taxon>
        <taxon>Tracheophyta</taxon>
        <taxon>Spermatophyta</taxon>
        <taxon>Magnoliopsida</taxon>
        <taxon>eudicotyledons</taxon>
        <taxon>Gunneridae</taxon>
        <taxon>Pentapetalae</taxon>
        <taxon>rosids</taxon>
        <taxon>malvids</taxon>
        <taxon>Malvales</taxon>
        <taxon>Malvaceae</taxon>
        <taxon>Malvoideae</taxon>
        <taxon>Gossypium</taxon>
    </lineage>
</organism>
<feature type="transmembrane region" description="Helical" evidence="1">
    <location>
        <begin position="41"/>
        <end position="58"/>
    </location>
</feature>
<feature type="transmembrane region" description="Helical" evidence="1">
    <location>
        <begin position="6"/>
        <end position="29"/>
    </location>
</feature>
<sequence length="72" mass="8266">MRRFLWTLWAVSLGITTLTLGLGSDMMSVGTRRRRSAMSSLAYGLIMRATSWISWHWFERSWVLGNISTIKG</sequence>
<protein>
    <submittedName>
        <fullName evidence="2">Uncharacterized protein</fullName>
    </submittedName>
</protein>
<gene>
    <name evidence="2" type="ORF">PVK06_030157</name>
</gene>
<dbReference type="EMBL" id="JARKNE010000009">
    <property type="protein sequence ID" value="KAK5802555.1"/>
    <property type="molecule type" value="Genomic_DNA"/>
</dbReference>
<proteinExistence type="predicted"/>
<name>A0ABR0NMJ5_GOSAR</name>
<keyword evidence="1" id="KW-0812">Transmembrane</keyword>
<keyword evidence="1" id="KW-0472">Membrane</keyword>
<evidence type="ECO:0000313" key="3">
    <source>
        <dbReference type="Proteomes" id="UP001358586"/>
    </source>
</evidence>
<reference evidence="2 3" key="1">
    <citation type="submission" date="2023-03" db="EMBL/GenBank/DDBJ databases">
        <title>WGS of Gossypium arboreum.</title>
        <authorList>
            <person name="Yu D."/>
        </authorList>
    </citation>
    <scope>NUCLEOTIDE SEQUENCE [LARGE SCALE GENOMIC DNA]</scope>
    <source>
        <tissue evidence="2">Leaf</tissue>
    </source>
</reference>
<keyword evidence="3" id="KW-1185">Reference proteome</keyword>
<accession>A0ABR0NMJ5</accession>
<evidence type="ECO:0000256" key="1">
    <source>
        <dbReference type="SAM" id="Phobius"/>
    </source>
</evidence>